<keyword evidence="2" id="KW-0479">Metal-binding</keyword>
<dbReference type="PANTHER" id="PTHR10151:SF120">
    <property type="entry name" value="BIS(5'-ADENOSYL)-TRIPHOSPHATASE"/>
    <property type="match status" value="1"/>
</dbReference>
<feature type="signal peptide" evidence="6">
    <location>
        <begin position="1"/>
        <end position="18"/>
    </location>
</feature>
<comment type="caution">
    <text evidence="7">The sequence shown here is derived from an EMBL/GenBank/DDBJ whole genome shotgun (WGS) entry which is preliminary data.</text>
</comment>
<dbReference type="InterPro" id="IPR026263">
    <property type="entry name" value="Alkaline_phosphatase_prok"/>
</dbReference>
<dbReference type="GO" id="GO:0046872">
    <property type="term" value="F:metal ion binding"/>
    <property type="evidence" value="ECO:0007669"/>
    <property type="project" value="UniProtKB-KW"/>
</dbReference>
<dbReference type="Proteomes" id="UP000290204">
    <property type="component" value="Unassembled WGS sequence"/>
</dbReference>
<dbReference type="Gene3D" id="3.40.720.10">
    <property type="entry name" value="Alkaline Phosphatase, subunit A"/>
    <property type="match status" value="1"/>
</dbReference>
<gene>
    <name evidence="7" type="ORF">ESA94_20605</name>
</gene>
<evidence type="ECO:0000256" key="6">
    <source>
        <dbReference type="SAM" id="SignalP"/>
    </source>
</evidence>
<protein>
    <submittedName>
        <fullName evidence="7">Alkaline phosphatase family protein</fullName>
    </submittedName>
</protein>
<organism evidence="7 8">
    <name type="scientific">Lacibacter luteus</name>
    <dbReference type="NCBI Taxonomy" id="2508719"/>
    <lineage>
        <taxon>Bacteria</taxon>
        <taxon>Pseudomonadati</taxon>
        <taxon>Bacteroidota</taxon>
        <taxon>Chitinophagia</taxon>
        <taxon>Chitinophagales</taxon>
        <taxon>Chitinophagaceae</taxon>
        <taxon>Lacibacter</taxon>
    </lineage>
</organism>
<feature type="binding site" evidence="5">
    <location>
        <position position="107"/>
    </location>
    <ligand>
        <name>substrate</name>
    </ligand>
</feature>
<feature type="active site" description="Phosphothreonine intermediate" evidence="4">
    <location>
        <position position="86"/>
    </location>
</feature>
<evidence type="ECO:0000256" key="4">
    <source>
        <dbReference type="PIRSR" id="PIRSR031924-50"/>
    </source>
</evidence>
<keyword evidence="8" id="KW-1185">Reference proteome</keyword>
<proteinExistence type="predicted"/>
<dbReference type="SUPFAM" id="SSF53649">
    <property type="entry name" value="Alkaline phosphatase-like"/>
    <property type="match status" value="1"/>
</dbReference>
<dbReference type="OrthoDB" id="9766127at2"/>
<dbReference type="Gene3D" id="3.30.1360.150">
    <property type="match status" value="1"/>
</dbReference>
<evidence type="ECO:0000256" key="3">
    <source>
        <dbReference type="ARBA" id="ARBA00022729"/>
    </source>
</evidence>
<dbReference type="AlphaFoldDB" id="A0A4Q1CE09"/>
<evidence type="ECO:0000313" key="7">
    <source>
        <dbReference type="EMBL" id="RXK57602.1"/>
    </source>
</evidence>
<evidence type="ECO:0000313" key="8">
    <source>
        <dbReference type="Proteomes" id="UP000290204"/>
    </source>
</evidence>
<dbReference type="PIRSF" id="PIRSF031924">
    <property type="entry name" value="Pi-irrepressible_AP"/>
    <property type="match status" value="1"/>
</dbReference>
<accession>A0A4Q1CE09</accession>
<dbReference type="PANTHER" id="PTHR10151">
    <property type="entry name" value="ECTONUCLEOTIDE PYROPHOSPHATASE/PHOSPHODIESTERASE"/>
    <property type="match status" value="1"/>
</dbReference>
<dbReference type="InterPro" id="IPR017850">
    <property type="entry name" value="Alkaline_phosphatase_core_sf"/>
</dbReference>
<dbReference type="InterPro" id="IPR002591">
    <property type="entry name" value="Phosphodiest/P_Trfase"/>
</dbReference>
<dbReference type="Pfam" id="PF01663">
    <property type="entry name" value="Phosphodiest"/>
    <property type="match status" value="1"/>
</dbReference>
<dbReference type="EMBL" id="SDHW01000009">
    <property type="protein sequence ID" value="RXK57602.1"/>
    <property type="molecule type" value="Genomic_DNA"/>
</dbReference>
<evidence type="ECO:0000256" key="5">
    <source>
        <dbReference type="PIRSR" id="PIRSR031924-51"/>
    </source>
</evidence>
<sequence>MRFFSFIAVFTFVFQLQAQQTATSKTPSATTVQRPKLVVGIMVDQMRWDYLYRYYDRYAANGGFKRMLNQGFSCENTFIPYTPTITACGHTSVYTGSVPAVHGITGNSWYDYEVGRMMYCSEDKLVKTVGSTSNAGEMSPRNMLTTTICDELRLATNFRSKVIGIAIKDRGGILPAGHSANAAYWYDSKNGNWITSTYYMNDLPQWVKNFNDKKYVDAFYEKGWNTVFPINTYAQSTKDENEYEAKPFGSDQKGFPYDFKKFVGKNYGAISSTPYGNTLTMMMAKEAVASEELGKDAITDFLAVSFSSSDYIGHAFGPNSIEAEDGFLRLDKDLGELFDYLDKTVGKGQYVSFLTADHGVAHVPGFSIEHKLPGGVVDDNKLVSDLNKQLSAAYGANNIILGVANYQVSLNHKLIDSAKLDRSAIVQIVMNYARAIKGVDRVFEIDELTEQPMNAVVKDRLSNGWHPKRSGDIQIILAPGWIDGGATGTTHGLWNPYDSHIPLVWYGWGIKPGKSNQEVYMTDIAPTIAAMLRIQMPSGCVGKPILPVLQ</sequence>
<keyword evidence="1 4" id="KW-0597">Phosphoprotein</keyword>
<dbReference type="NCBIfam" id="NF042991">
    <property type="entry name" value="alk_phos_PafA"/>
    <property type="match status" value="1"/>
</dbReference>
<evidence type="ECO:0000256" key="1">
    <source>
        <dbReference type="ARBA" id="ARBA00022553"/>
    </source>
</evidence>
<dbReference type="RefSeq" id="WP_129132854.1">
    <property type="nucleotide sequence ID" value="NZ_SDHW01000009.1"/>
</dbReference>
<reference evidence="7 8" key="1">
    <citation type="submission" date="2019-01" db="EMBL/GenBank/DDBJ databases">
        <title>Lacibacter sp. strain TTM-7.</title>
        <authorList>
            <person name="Chen W.-M."/>
        </authorList>
    </citation>
    <scope>NUCLEOTIDE SEQUENCE [LARGE SCALE GENOMIC DNA]</scope>
    <source>
        <strain evidence="7 8">TTM-7</strain>
    </source>
</reference>
<feature type="chain" id="PRO_5020337384" evidence="6">
    <location>
        <begin position="19"/>
        <end position="550"/>
    </location>
</feature>
<dbReference type="GO" id="GO:0004035">
    <property type="term" value="F:alkaline phosphatase activity"/>
    <property type="evidence" value="ECO:0007669"/>
    <property type="project" value="InterPro"/>
</dbReference>
<evidence type="ECO:0000256" key="2">
    <source>
        <dbReference type="ARBA" id="ARBA00022723"/>
    </source>
</evidence>
<dbReference type="CDD" id="cd16016">
    <property type="entry name" value="AP-SPAP"/>
    <property type="match status" value="1"/>
</dbReference>
<name>A0A4Q1CE09_9BACT</name>
<keyword evidence="3 6" id="KW-0732">Signal</keyword>
<feature type="binding site" evidence="5">
    <location>
        <begin position="168"/>
        <end position="170"/>
    </location>
    <ligand>
        <name>substrate</name>
    </ligand>
</feature>